<proteinExistence type="predicted"/>
<dbReference type="InterPro" id="IPR018247">
    <property type="entry name" value="EF_Hand_1_Ca_BS"/>
</dbReference>
<dbReference type="SUPFAM" id="SSF47473">
    <property type="entry name" value="EF-hand"/>
    <property type="match status" value="1"/>
</dbReference>
<sequence length="86" mass="9210">MLPAPPVSETLIVAEVVEPEVTIVSQHPDSIVGEYHVDFAAMDTNDDGVIDAAEASSNPTLTAEFKAVDTDRDGKLSKAELKGWTR</sequence>
<name>A0A7S6UN87_9GAMM</name>
<feature type="domain" description="EF-hand" evidence="1">
    <location>
        <begin position="56"/>
        <end position="86"/>
    </location>
</feature>
<dbReference type="PROSITE" id="PS00018">
    <property type="entry name" value="EF_HAND_1"/>
    <property type="match status" value="1"/>
</dbReference>
<gene>
    <name evidence="2" type="ORF">INQ42_10125</name>
</gene>
<evidence type="ECO:0000313" key="3">
    <source>
        <dbReference type="Proteomes" id="UP000593932"/>
    </source>
</evidence>
<dbReference type="Gene3D" id="1.10.238.10">
    <property type="entry name" value="EF-hand"/>
    <property type="match status" value="1"/>
</dbReference>
<reference evidence="2 3" key="1">
    <citation type="submission" date="2020-10" db="EMBL/GenBank/DDBJ databases">
        <title>complete genome sequencing of Lysobacter sp. H23M41.</title>
        <authorList>
            <person name="Bae J.-W."/>
            <person name="Lee S.-Y."/>
        </authorList>
    </citation>
    <scope>NUCLEOTIDE SEQUENCE [LARGE SCALE GENOMIC DNA]</scope>
    <source>
        <strain evidence="2 3">H23M41</strain>
    </source>
</reference>
<protein>
    <submittedName>
        <fullName evidence="2">EF-hand domain-containing protein</fullName>
    </submittedName>
</protein>
<dbReference type="Proteomes" id="UP000593932">
    <property type="component" value="Chromosome"/>
</dbReference>
<evidence type="ECO:0000313" key="2">
    <source>
        <dbReference type="EMBL" id="QOW23391.1"/>
    </source>
</evidence>
<dbReference type="InterPro" id="IPR002048">
    <property type="entry name" value="EF_hand_dom"/>
</dbReference>
<keyword evidence="3" id="KW-1185">Reference proteome</keyword>
<dbReference type="InterPro" id="IPR011992">
    <property type="entry name" value="EF-hand-dom_pair"/>
</dbReference>
<dbReference type="Pfam" id="PF13202">
    <property type="entry name" value="EF-hand_5"/>
    <property type="match status" value="2"/>
</dbReference>
<dbReference type="PROSITE" id="PS50222">
    <property type="entry name" value="EF_HAND_2"/>
    <property type="match status" value="1"/>
</dbReference>
<accession>A0A7S6UN87</accession>
<dbReference type="EMBL" id="CP063657">
    <property type="protein sequence ID" value="QOW23391.1"/>
    <property type="molecule type" value="Genomic_DNA"/>
</dbReference>
<organism evidence="2 3">
    <name type="scientific">Novilysobacter avium</name>
    <dbReference type="NCBI Taxonomy" id="2781023"/>
    <lineage>
        <taxon>Bacteria</taxon>
        <taxon>Pseudomonadati</taxon>
        <taxon>Pseudomonadota</taxon>
        <taxon>Gammaproteobacteria</taxon>
        <taxon>Lysobacterales</taxon>
        <taxon>Lysobacteraceae</taxon>
        <taxon>Novilysobacter</taxon>
    </lineage>
</organism>
<evidence type="ECO:0000259" key="1">
    <source>
        <dbReference type="PROSITE" id="PS50222"/>
    </source>
</evidence>